<keyword evidence="1 3" id="KW-0456">Lyase</keyword>
<dbReference type="InterPro" id="IPR019468">
    <property type="entry name" value="AdenyloSucc_lyase_C"/>
</dbReference>
<dbReference type="PANTHER" id="PTHR43172">
    <property type="entry name" value="ADENYLOSUCCINATE LYASE"/>
    <property type="match status" value="1"/>
</dbReference>
<dbReference type="GO" id="GO:0044208">
    <property type="term" value="P:'de novo' AMP biosynthetic process"/>
    <property type="evidence" value="ECO:0007669"/>
    <property type="project" value="UniProtKB-UniPathway"/>
</dbReference>
<dbReference type="Proteomes" id="UP000230790">
    <property type="component" value="Unassembled WGS sequence"/>
</dbReference>
<dbReference type="GO" id="GO:0070626">
    <property type="term" value="F:(S)-2-(5-amino-1-(5-phospho-D-ribosyl)imidazole-4-carboxamido) succinate lyase (fumarate-forming) activity"/>
    <property type="evidence" value="ECO:0007669"/>
    <property type="project" value="TreeGrafter"/>
</dbReference>
<comment type="catalytic activity">
    <reaction evidence="3">
        <text>(2S)-2-[5-amino-1-(5-phospho-beta-D-ribosyl)imidazole-4-carboxamido]succinate = 5-amino-1-(5-phospho-beta-D-ribosyl)imidazole-4-carboxamide + fumarate</text>
        <dbReference type="Rhea" id="RHEA:23920"/>
        <dbReference type="ChEBI" id="CHEBI:29806"/>
        <dbReference type="ChEBI" id="CHEBI:58443"/>
        <dbReference type="ChEBI" id="CHEBI:58475"/>
        <dbReference type="EC" id="4.3.2.2"/>
    </reaction>
</comment>
<dbReference type="SUPFAM" id="SSF48557">
    <property type="entry name" value="L-aspartase-like"/>
    <property type="match status" value="1"/>
</dbReference>
<name>A0A2M8QBK2_9CHLR</name>
<dbReference type="InterPro" id="IPR022761">
    <property type="entry name" value="Fumarate_lyase_N"/>
</dbReference>
<dbReference type="UniPathway" id="UPA00074">
    <property type="reaction ID" value="UER00132"/>
</dbReference>
<comment type="caution">
    <text evidence="5">The sequence shown here is derived from an EMBL/GenBank/DDBJ whole genome shotgun (WGS) entry which is preliminary data.</text>
</comment>
<dbReference type="UniPathway" id="UPA00075">
    <property type="reaction ID" value="UER00336"/>
</dbReference>
<proteinExistence type="inferred from homology"/>
<protein>
    <recommendedName>
        <fullName evidence="2 3">Adenylosuccinate lyase</fullName>
        <shortName evidence="3">ASL</shortName>
        <ecNumber evidence="2 3">4.3.2.2</ecNumber>
    </recommendedName>
    <alternativeName>
        <fullName evidence="3">Adenylosuccinase</fullName>
    </alternativeName>
</protein>
<dbReference type="AlphaFoldDB" id="A0A2M8QBK2"/>
<dbReference type="Gene3D" id="1.20.200.10">
    <property type="entry name" value="Fumarase/aspartase (Central domain)"/>
    <property type="match status" value="1"/>
</dbReference>
<evidence type="ECO:0000313" key="5">
    <source>
        <dbReference type="EMBL" id="PJF47181.1"/>
    </source>
</evidence>
<evidence type="ECO:0000259" key="4">
    <source>
        <dbReference type="SMART" id="SM00998"/>
    </source>
</evidence>
<dbReference type="EC" id="4.3.2.2" evidence="2 3"/>
<sequence length="502" mass="55638">MTVETFTSPFSQRYGSEAMRAIWGERYKRQLWRRIWVALAEAQCELGIVSREQADDLRAHMEEVTEASIARALEIEREIHHDLMAEVRAYAEQCPVGGGIIHLGATSMDIEDNADALRLREAMNRVHAALIELIRTLAGKVLQYADLPAMAFTHLQPAEPTTVGYRLAQYLQDLLIDLDEVERVRDDIKGKGFKGAVGTSASYAELLGPGAGRSESERLEIQRLEKIGRLEIGDLSDEAQSPISGLQSLEQRVLAKLGLAAFPVTTQTYPRKQDWRVMNVLAGIAQSLYKFAFDLRILQSPPIGEWSEPFGAKQVGSSAMPFKRNPINAEKIDSLARLVAALPRVAWDNAAHSLLERTLDDSANRRAMLPEAFLAVDEMLAVALRVIRDLRVNESQIARTMRLYGPFAATERLLMAVTKAGANRQEMHERIREHALAAWARVSAGESNPLIASLCADAQITRYISPEAARALLDASDYVGDAPHRARDLARAALRRVGDGEA</sequence>
<dbReference type="PRINTS" id="PR00149">
    <property type="entry name" value="FUMRATELYASE"/>
</dbReference>
<evidence type="ECO:0000256" key="1">
    <source>
        <dbReference type="ARBA" id="ARBA00023239"/>
    </source>
</evidence>
<feature type="domain" description="Adenylosuccinate lyase C-terminal" evidence="4">
    <location>
        <begin position="405"/>
        <end position="490"/>
    </location>
</feature>
<reference evidence="5 6" key="1">
    <citation type="submission" date="2017-11" db="EMBL/GenBank/DDBJ databases">
        <title>Evolution of Phototrophy in the Chloroflexi Phylum Driven by Horizontal Gene Transfer.</title>
        <authorList>
            <person name="Ward L.M."/>
            <person name="Hemp J."/>
            <person name="Shih P.M."/>
            <person name="Mcglynn S.E."/>
            <person name="Fischer W."/>
        </authorList>
    </citation>
    <scope>NUCLEOTIDE SEQUENCE [LARGE SCALE GENOMIC DNA]</scope>
    <source>
        <strain evidence="5">JP3_7</strain>
    </source>
</reference>
<dbReference type="InterPro" id="IPR004769">
    <property type="entry name" value="Pur_lyase"/>
</dbReference>
<evidence type="ECO:0000256" key="2">
    <source>
        <dbReference type="NCBIfam" id="TIGR00928"/>
    </source>
</evidence>
<comment type="pathway">
    <text evidence="3">Purine metabolism; AMP biosynthesis via de novo pathway; AMP from IMP: step 2/2.</text>
</comment>
<dbReference type="InterPro" id="IPR020557">
    <property type="entry name" value="Fumarate_lyase_CS"/>
</dbReference>
<keyword evidence="3" id="KW-0658">Purine biosynthesis</keyword>
<dbReference type="NCBIfam" id="TIGR00928">
    <property type="entry name" value="purB"/>
    <property type="match status" value="1"/>
</dbReference>
<dbReference type="InterPro" id="IPR000362">
    <property type="entry name" value="Fumarate_lyase_fam"/>
</dbReference>
<dbReference type="Pfam" id="PF10397">
    <property type="entry name" value="ADSL_C"/>
    <property type="match status" value="1"/>
</dbReference>
<dbReference type="Pfam" id="PF00206">
    <property type="entry name" value="Lyase_1"/>
    <property type="match status" value="2"/>
</dbReference>
<dbReference type="Gene3D" id="1.10.275.60">
    <property type="match status" value="1"/>
</dbReference>
<gene>
    <name evidence="5" type="primary">purB</name>
    <name evidence="5" type="ORF">CUN48_10030</name>
</gene>
<dbReference type="GO" id="GO:0005829">
    <property type="term" value="C:cytosol"/>
    <property type="evidence" value="ECO:0007669"/>
    <property type="project" value="TreeGrafter"/>
</dbReference>
<dbReference type="SMART" id="SM00998">
    <property type="entry name" value="ADSL_C"/>
    <property type="match status" value="1"/>
</dbReference>
<dbReference type="InterPro" id="IPR008948">
    <property type="entry name" value="L-Aspartase-like"/>
</dbReference>
<evidence type="ECO:0000256" key="3">
    <source>
        <dbReference type="RuleBase" id="RU361172"/>
    </source>
</evidence>
<evidence type="ECO:0000313" key="6">
    <source>
        <dbReference type="Proteomes" id="UP000230790"/>
    </source>
</evidence>
<dbReference type="GO" id="GO:0006189">
    <property type="term" value="P:'de novo' IMP biosynthetic process"/>
    <property type="evidence" value="ECO:0007669"/>
    <property type="project" value="UniProtKB-UniPathway"/>
</dbReference>
<dbReference type="GO" id="GO:0004018">
    <property type="term" value="F:N6-(1,2-dicarboxyethyl)AMP AMP-lyase (fumarate-forming) activity"/>
    <property type="evidence" value="ECO:0007669"/>
    <property type="project" value="UniProtKB-UniRule"/>
</dbReference>
<dbReference type="Gene3D" id="1.10.40.30">
    <property type="entry name" value="Fumarase/aspartase (C-terminal domain)"/>
    <property type="match status" value="1"/>
</dbReference>
<organism evidence="5 6">
    <name type="scientific">Candidatus Thermofonsia Clade 3 bacterium</name>
    <dbReference type="NCBI Taxonomy" id="2364212"/>
    <lineage>
        <taxon>Bacteria</taxon>
        <taxon>Bacillati</taxon>
        <taxon>Chloroflexota</taxon>
        <taxon>Candidatus Thermofontia</taxon>
        <taxon>Candidatus Thermofonsia Clade 3</taxon>
    </lineage>
</organism>
<comment type="similarity">
    <text evidence="3">Belongs to the lyase 1 family. Adenylosuccinate lyase subfamily.</text>
</comment>
<dbReference type="PANTHER" id="PTHR43172:SF1">
    <property type="entry name" value="ADENYLOSUCCINATE LYASE"/>
    <property type="match status" value="1"/>
</dbReference>
<comment type="catalytic activity">
    <reaction evidence="3">
        <text>N(6)-(1,2-dicarboxyethyl)-AMP = fumarate + AMP</text>
        <dbReference type="Rhea" id="RHEA:16853"/>
        <dbReference type="ChEBI" id="CHEBI:29806"/>
        <dbReference type="ChEBI" id="CHEBI:57567"/>
        <dbReference type="ChEBI" id="CHEBI:456215"/>
        <dbReference type="EC" id="4.3.2.2"/>
    </reaction>
</comment>
<dbReference type="PROSITE" id="PS00163">
    <property type="entry name" value="FUMARATE_LYASES"/>
    <property type="match status" value="1"/>
</dbReference>
<accession>A0A2M8QBK2</accession>
<dbReference type="EMBL" id="PGTN01000063">
    <property type="protein sequence ID" value="PJF47181.1"/>
    <property type="molecule type" value="Genomic_DNA"/>
</dbReference>
<comment type="pathway">
    <text evidence="3">Purine metabolism; IMP biosynthesis via de novo pathway; 5-amino-1-(5-phospho-D-ribosyl)imidazole-4-carboxamide from 5-amino-1-(5-phospho-D-ribosyl)imidazole-4-carboxylate: step 2/2.</text>
</comment>